<reference evidence="2" key="1">
    <citation type="submission" date="2015-08" db="EMBL/GenBank/DDBJ databases">
        <title>Fjat-14210 dsm16467.</title>
        <authorList>
            <person name="Liu B."/>
            <person name="Wang J."/>
            <person name="Zhu Y."/>
            <person name="Liu G."/>
            <person name="Chen Q."/>
            <person name="Chen Z."/>
            <person name="Lan J."/>
            <person name="Che J."/>
            <person name="Ge C."/>
            <person name="Shi H."/>
            <person name="Pan Z."/>
            <person name="Liu X."/>
        </authorList>
    </citation>
    <scope>NUCLEOTIDE SEQUENCE [LARGE SCALE GENOMIC DNA]</scope>
    <source>
        <strain evidence="2">DSM 16467</strain>
    </source>
</reference>
<name>A0A0M0L5M2_9BACI</name>
<dbReference type="AlphaFoldDB" id="A0A0M0L5M2"/>
<sequence length="80" mass="9734">MRWISERKNRDTKRNVKHIDKKEDIGYIFHVSRGYTHVWRYKSSVYANLHTVQRLRHSYTQGVSFLVAAINRIFLKEKQK</sequence>
<protein>
    <submittedName>
        <fullName evidence="1">Uncharacterized protein</fullName>
    </submittedName>
</protein>
<organism evidence="1 2">
    <name type="scientific">Priestia koreensis</name>
    <dbReference type="NCBI Taxonomy" id="284581"/>
    <lineage>
        <taxon>Bacteria</taxon>
        <taxon>Bacillati</taxon>
        <taxon>Bacillota</taxon>
        <taxon>Bacilli</taxon>
        <taxon>Bacillales</taxon>
        <taxon>Bacillaceae</taxon>
        <taxon>Priestia</taxon>
    </lineage>
</organism>
<gene>
    <name evidence="1" type="ORF">AMD01_11130</name>
</gene>
<evidence type="ECO:0000313" key="1">
    <source>
        <dbReference type="EMBL" id="KOO46385.1"/>
    </source>
</evidence>
<dbReference type="EMBL" id="LILC01000013">
    <property type="protein sequence ID" value="KOO46385.1"/>
    <property type="molecule type" value="Genomic_DNA"/>
</dbReference>
<comment type="caution">
    <text evidence="1">The sequence shown here is derived from an EMBL/GenBank/DDBJ whole genome shotgun (WGS) entry which is preliminary data.</text>
</comment>
<dbReference type="STRING" id="284581.AMD01_11130"/>
<dbReference type="Proteomes" id="UP000037558">
    <property type="component" value="Unassembled WGS sequence"/>
</dbReference>
<keyword evidence="2" id="KW-1185">Reference proteome</keyword>
<dbReference type="PATRIC" id="fig|284581.3.peg.2331"/>
<evidence type="ECO:0000313" key="2">
    <source>
        <dbReference type="Proteomes" id="UP000037558"/>
    </source>
</evidence>
<accession>A0A0M0L5M2</accession>
<proteinExistence type="predicted"/>